<sequence length="110" mass="12828">MTIIELNIPNYDLTCNMNPIELKKFIFKLENSINSILEANEDFEKTLKVILDKLASNGHKLFSLDYDNDTNRKHETWGMNYTDTGVNGLEIDFWKPGRTKVMWVISNNKN</sequence>
<dbReference type="RefSeq" id="WP_130935555.1">
    <property type="nucleotide sequence ID" value="NZ_BMEE01000001.1"/>
</dbReference>
<evidence type="ECO:0000313" key="2">
    <source>
        <dbReference type="Proteomes" id="UP000292372"/>
    </source>
</evidence>
<reference evidence="1 2" key="1">
    <citation type="journal article" date="2015" name="Int. J. Syst. Evol. Microbiol.">
        <title>Hyunsoonleella pacifica sp. nov., isolated from seawater of South Pacific Gyre.</title>
        <authorList>
            <person name="Gao X."/>
            <person name="Zhang Z."/>
            <person name="Dai X."/>
            <person name="Zhang X.H."/>
        </authorList>
    </citation>
    <scope>NUCLEOTIDE SEQUENCE [LARGE SCALE GENOMIC DNA]</scope>
    <source>
        <strain evidence="1 2">SW033</strain>
    </source>
</reference>
<evidence type="ECO:0000313" key="1">
    <source>
        <dbReference type="EMBL" id="TBN19041.1"/>
    </source>
</evidence>
<comment type="caution">
    <text evidence="1">The sequence shown here is derived from an EMBL/GenBank/DDBJ whole genome shotgun (WGS) entry which is preliminary data.</text>
</comment>
<dbReference type="EMBL" id="SIRS01000001">
    <property type="protein sequence ID" value="TBN19041.1"/>
    <property type="molecule type" value="Genomic_DNA"/>
</dbReference>
<protein>
    <submittedName>
        <fullName evidence="1">Uncharacterized protein</fullName>
    </submittedName>
</protein>
<dbReference type="Proteomes" id="UP000292372">
    <property type="component" value="Unassembled WGS sequence"/>
</dbReference>
<gene>
    <name evidence="1" type="ORF">EYD46_02955</name>
</gene>
<organism evidence="1 2">
    <name type="scientific">Hyunsoonleella pacifica</name>
    <dbReference type="NCBI Taxonomy" id="1080224"/>
    <lineage>
        <taxon>Bacteria</taxon>
        <taxon>Pseudomonadati</taxon>
        <taxon>Bacteroidota</taxon>
        <taxon>Flavobacteriia</taxon>
        <taxon>Flavobacteriales</taxon>
        <taxon>Flavobacteriaceae</taxon>
    </lineage>
</organism>
<name>A0A4V2JBF3_9FLAO</name>
<keyword evidence="2" id="KW-1185">Reference proteome</keyword>
<dbReference type="AlphaFoldDB" id="A0A4V2JBF3"/>
<proteinExistence type="predicted"/>
<accession>A0A4V2JBF3</accession>